<comment type="caution">
    <text evidence="1">The sequence shown here is derived from an EMBL/GenBank/DDBJ whole genome shotgun (WGS) entry which is preliminary data.</text>
</comment>
<proteinExistence type="predicted"/>
<sequence length="413" mass="45227">MTVAKICLIGIASQNITISNYYVMGVFQSSSTVALGIMTCKFANITINNLIFAPEVYIIGNQSSYIFSFVNQSQIYVYQVSVVQNIQQQQSQYLQQLTQIQSSDSVFFQYGGLCAQATNTMLTFINILYDIQNSITTQFIHDSGVIIGQTFSNFSQIYLQSVCAQYKVQSSATTRQYGVIGSVEGNITIQQFSINLNVQVSLLYRFGIVGYIFQNIEKNYSTLENIIITSYSTQNPSTLRSSYDVAPLIGRNDQNIVLNFVQVINGSILGCWQISGLIGYVESGLYRQINSCLVYNTTIVGQQNCGGLIGYTYKIQNVSIQNCNVSNSTIGSTANIYGGGLIGNALQSNVIIVNIKIQSVSILGQSSYTLLLGINNGSSFLLTNSSSEGNNFINNKLIQNCIILSNPSSQNGC</sequence>
<dbReference type="Gene3D" id="2.160.20.110">
    <property type="match status" value="1"/>
</dbReference>
<gene>
    <name evidence="1" type="ORF">HINF_LOCUS15680</name>
    <name evidence="2" type="ORF">HINF_LOCUS15684</name>
    <name evidence="3" type="ORF">HINF_LOCUS3492</name>
    <name evidence="4" type="ORF">HINF_LOCUS3496</name>
</gene>
<dbReference type="EMBL" id="CAXDID020000006">
    <property type="protein sequence ID" value="CAL5975766.1"/>
    <property type="molecule type" value="Genomic_DNA"/>
</dbReference>
<organism evidence="1">
    <name type="scientific">Hexamita inflata</name>
    <dbReference type="NCBI Taxonomy" id="28002"/>
    <lineage>
        <taxon>Eukaryota</taxon>
        <taxon>Metamonada</taxon>
        <taxon>Diplomonadida</taxon>
        <taxon>Hexamitidae</taxon>
        <taxon>Hexamitinae</taxon>
        <taxon>Hexamita</taxon>
    </lineage>
</organism>
<reference evidence="1" key="1">
    <citation type="submission" date="2023-06" db="EMBL/GenBank/DDBJ databases">
        <authorList>
            <person name="Kurt Z."/>
        </authorList>
    </citation>
    <scope>NUCLEOTIDE SEQUENCE</scope>
</reference>
<reference evidence="3 5" key="2">
    <citation type="submission" date="2024-07" db="EMBL/GenBank/DDBJ databases">
        <authorList>
            <person name="Akdeniz Z."/>
        </authorList>
    </citation>
    <scope>NUCLEOTIDE SEQUENCE [LARGE SCALE GENOMIC DNA]</scope>
</reference>
<protein>
    <submittedName>
        <fullName evidence="1">Uncharacterized protein</fullName>
    </submittedName>
</protein>
<dbReference type="Proteomes" id="UP001642409">
    <property type="component" value="Unassembled WGS sequence"/>
</dbReference>
<keyword evidence="5" id="KW-1185">Reference proteome</keyword>
<evidence type="ECO:0000313" key="1">
    <source>
        <dbReference type="EMBL" id="CAI9928035.1"/>
    </source>
</evidence>
<evidence type="ECO:0000313" key="5">
    <source>
        <dbReference type="Proteomes" id="UP001642409"/>
    </source>
</evidence>
<evidence type="ECO:0000313" key="2">
    <source>
        <dbReference type="EMBL" id="CAI9928039.1"/>
    </source>
</evidence>
<evidence type="ECO:0000313" key="3">
    <source>
        <dbReference type="EMBL" id="CAL5975758.1"/>
    </source>
</evidence>
<dbReference type="AlphaFoldDB" id="A0AA86NZC9"/>
<name>A0AA86NZC9_9EUKA</name>
<accession>A0AA86NZC9</accession>
<dbReference type="EMBL" id="CATOUU010000386">
    <property type="protein sequence ID" value="CAI9928039.1"/>
    <property type="molecule type" value="Genomic_DNA"/>
</dbReference>
<dbReference type="EMBL" id="CATOUU010000386">
    <property type="protein sequence ID" value="CAI9928035.1"/>
    <property type="molecule type" value="Genomic_DNA"/>
</dbReference>
<dbReference type="EMBL" id="CAXDID020000006">
    <property type="protein sequence ID" value="CAL5975758.1"/>
    <property type="molecule type" value="Genomic_DNA"/>
</dbReference>
<evidence type="ECO:0000313" key="4">
    <source>
        <dbReference type="EMBL" id="CAL5975766.1"/>
    </source>
</evidence>